<dbReference type="InterPro" id="IPR013498">
    <property type="entry name" value="Topo_IA_Znf"/>
</dbReference>
<dbReference type="Pfam" id="PF01131">
    <property type="entry name" value="Topoisom_bac"/>
    <property type="match status" value="1"/>
</dbReference>
<dbReference type="NCBIfam" id="TIGR01051">
    <property type="entry name" value="topA_bact"/>
    <property type="match status" value="1"/>
</dbReference>
<dbReference type="PANTHER" id="PTHR42785">
    <property type="entry name" value="DNA TOPOISOMERASE, TYPE IA, CORE"/>
    <property type="match status" value="1"/>
</dbReference>
<dbReference type="Gene3D" id="1.10.460.10">
    <property type="entry name" value="Topoisomerase I, domain 2"/>
    <property type="match status" value="1"/>
</dbReference>
<dbReference type="EMBL" id="LCJR01000002">
    <property type="protein sequence ID" value="KKT82696.1"/>
    <property type="molecule type" value="Genomic_DNA"/>
</dbReference>
<dbReference type="SMART" id="SM00436">
    <property type="entry name" value="TOP1Bc"/>
    <property type="match status" value="1"/>
</dbReference>
<evidence type="ECO:0000256" key="6">
    <source>
        <dbReference type="ARBA" id="ARBA00022842"/>
    </source>
</evidence>
<dbReference type="Pfam" id="PF01396">
    <property type="entry name" value="Zn_ribbon_Top1"/>
    <property type="match status" value="2"/>
</dbReference>
<dbReference type="PROSITE" id="PS50880">
    <property type="entry name" value="TOPRIM"/>
    <property type="match status" value="1"/>
</dbReference>
<dbReference type="InterPro" id="IPR013825">
    <property type="entry name" value="Topo_IA_cen_sub2"/>
</dbReference>
<dbReference type="PANTHER" id="PTHR42785:SF1">
    <property type="entry name" value="DNA TOPOISOMERASE"/>
    <property type="match status" value="1"/>
</dbReference>
<dbReference type="InterPro" id="IPR028612">
    <property type="entry name" value="Topoisom_1_IA"/>
</dbReference>
<dbReference type="Gene3D" id="3.40.50.140">
    <property type="match status" value="1"/>
</dbReference>
<feature type="compositionally biased region" description="Basic and acidic residues" evidence="11">
    <location>
        <begin position="347"/>
        <end position="366"/>
    </location>
</feature>
<evidence type="ECO:0000313" key="14">
    <source>
        <dbReference type="EMBL" id="KKT82696.1"/>
    </source>
</evidence>
<feature type="site" description="Interaction with DNA" evidence="10">
    <location>
        <position position="31"/>
    </location>
</feature>
<reference evidence="14 15" key="1">
    <citation type="journal article" date="2015" name="Nature">
        <title>rRNA introns, odd ribosomes, and small enigmatic genomes across a large radiation of phyla.</title>
        <authorList>
            <person name="Brown C.T."/>
            <person name="Hug L.A."/>
            <person name="Thomas B.C."/>
            <person name="Sharon I."/>
            <person name="Castelle C.J."/>
            <person name="Singh A."/>
            <person name="Wilkins M.J."/>
            <person name="Williams K.H."/>
            <person name="Banfield J.F."/>
        </authorList>
    </citation>
    <scope>NUCLEOTIDE SEQUENCE [LARGE SCALE GENOMIC DNA]</scope>
</reference>
<feature type="site" description="Interaction with DNA" evidence="10">
    <location>
        <position position="149"/>
    </location>
</feature>
<name>A0A0G1KG36_9BACT</name>
<dbReference type="InterPro" id="IPR005733">
    <property type="entry name" value="TopoI_bac-type"/>
</dbReference>
<evidence type="ECO:0000256" key="7">
    <source>
        <dbReference type="ARBA" id="ARBA00023029"/>
    </source>
</evidence>
<dbReference type="CDD" id="cd00186">
    <property type="entry name" value="TOP1Ac"/>
    <property type="match status" value="1"/>
</dbReference>
<feature type="domain" description="Topo IA-type catalytic" evidence="13">
    <location>
        <begin position="135"/>
        <end position="561"/>
    </location>
</feature>
<evidence type="ECO:0000259" key="13">
    <source>
        <dbReference type="PROSITE" id="PS52039"/>
    </source>
</evidence>
<feature type="site" description="Interaction with DNA" evidence="10">
    <location>
        <position position="161"/>
    </location>
</feature>
<keyword evidence="9 10" id="KW-0413">Isomerase</keyword>
<dbReference type="InterPro" id="IPR023405">
    <property type="entry name" value="Topo_IA_core_domain"/>
</dbReference>
<dbReference type="AlphaFoldDB" id="A0A0G1KG36"/>
<dbReference type="InterPro" id="IPR000380">
    <property type="entry name" value="Topo_IA"/>
</dbReference>
<comment type="function">
    <text evidence="10">Releases the supercoiling and torsional tension of DNA, which is introduced during the DNA replication and transcription, by transiently cleaving and rejoining one strand of the DNA duplex. Introduces a single-strand break via transesterification at a target site in duplex DNA. The scissile phosphodiester is attacked by the catalytic tyrosine of the enzyme, resulting in the formation of a DNA-(5'-phosphotyrosyl)-enzyme intermediate and the expulsion of a 3'-OH DNA strand. The free DNA strand then undergoes passage around the unbroken strand, thus removing DNA supercoils. Finally, in the religation step, the DNA 3'-OH attacks the covalent intermediate to expel the active-site tyrosine and restore the DNA phosphodiester backbone.</text>
</comment>
<dbReference type="InterPro" id="IPR034149">
    <property type="entry name" value="TOPRIM_TopoI"/>
</dbReference>
<feature type="site" description="Interaction with DNA" evidence="10">
    <location>
        <position position="154"/>
    </location>
</feature>
<dbReference type="SUPFAM" id="SSF57783">
    <property type="entry name" value="Zinc beta-ribbon"/>
    <property type="match status" value="2"/>
</dbReference>
<dbReference type="Gene3D" id="2.70.20.10">
    <property type="entry name" value="Topoisomerase I, domain 3"/>
    <property type="match status" value="1"/>
</dbReference>
<dbReference type="InterPro" id="IPR013826">
    <property type="entry name" value="Topo_IA_cen_sub3"/>
</dbReference>
<dbReference type="InterPro" id="IPR023406">
    <property type="entry name" value="Topo_IA_AS"/>
</dbReference>
<dbReference type="InterPro" id="IPR013497">
    <property type="entry name" value="Topo_IA_cen"/>
</dbReference>
<organism evidence="14 15">
    <name type="scientific">Candidatus Yanofskybacteria bacterium GW2011_GWA2_44_9</name>
    <dbReference type="NCBI Taxonomy" id="1619025"/>
    <lineage>
        <taxon>Bacteria</taxon>
        <taxon>Candidatus Yanofskyibacteriota</taxon>
    </lineage>
</organism>
<dbReference type="InterPro" id="IPR003601">
    <property type="entry name" value="Topo_IA_2"/>
</dbReference>
<feature type="region of interest" description="Disordered" evidence="11">
    <location>
        <begin position="346"/>
        <end position="366"/>
    </location>
</feature>
<dbReference type="SUPFAM" id="SSF56712">
    <property type="entry name" value="Prokaryotic type I DNA topoisomerase"/>
    <property type="match status" value="1"/>
</dbReference>
<dbReference type="EC" id="5.6.2.1" evidence="10"/>
<dbReference type="PRINTS" id="PR00417">
    <property type="entry name" value="PRTPISMRASEI"/>
</dbReference>
<dbReference type="Proteomes" id="UP000034032">
    <property type="component" value="Unassembled WGS sequence"/>
</dbReference>
<gene>
    <name evidence="10" type="primary">topA</name>
    <name evidence="14" type="ORF">UW79_C0002G0013</name>
</gene>
<dbReference type="InterPro" id="IPR003602">
    <property type="entry name" value="Topo_IA_DNA-bd_dom"/>
</dbReference>
<feature type="site" description="Interaction with DNA" evidence="10">
    <location>
        <position position="309"/>
    </location>
</feature>
<keyword evidence="6" id="KW-0460">Magnesium</keyword>
<comment type="catalytic activity">
    <reaction evidence="1 10">
        <text>ATP-independent breakage of single-stranded DNA, followed by passage and rejoining.</text>
        <dbReference type="EC" id="5.6.2.1"/>
    </reaction>
</comment>
<sequence>MNLIIVESPTKAKTISRFLGDDFLVASSYGHVRDLPKGELGVDTEKDFTPKYIIPTKARKNLTSLKKSAQKSDKIILATDEDREGESIAWHLSEAIGLSGKNPKTKPKKEVQRIVFHEITKKAIDSALKNPRQIDANLVDAQQARRILDRLVGYKLSPFLWKKVARGLSAGRVQSVALRLIVEREQEIEKFKPEEYWSVTAFLGSKDKVFPADLTMIGDKNVGKLDIKNEDRAASIVKDLAGADYMVKNVEKNEMSRSPFPPFTTSTLQQDGAKKLRFSAKQTMVIAQQLYEGVDIGKEGSVGLITYMRTDSLNLSEDSLSEAKNYIIEEFGEKYLEQRRYKTKSKSAQEAHEAIRPTDPSRHPDSIKQFLTPQQLRLYTMIWNRFMASQMSKAVFDNAGIDIAAKQYTFRANGSVLKFDGFLKIYPTKFEENELPTVQVQEKLDLQELKPEQHFTKPPARYNEASLIKILEKEGIGRPSTYAPIISTILYRNYVNKDKSRYFHPTEIGTLVNNVLVAHFPEIVDIKFTSKLENELDDIAMGKIGWVPVVKEFYNPFSKLLATKYEEVSKEEVTQMEKTDLKCEKCGSDMVVKMGRYGKFTACSNFPTCKNILKDNKSAVEPEKTGEKCDKCGEGEMVVRTGRFGKFIACSRYPKCKNTKKIAPATTSEPEKN</sequence>
<keyword evidence="5" id="KW-0862">Zinc</keyword>
<evidence type="ECO:0000256" key="1">
    <source>
        <dbReference type="ARBA" id="ARBA00000213"/>
    </source>
</evidence>
<dbReference type="InterPro" id="IPR006171">
    <property type="entry name" value="TOPRIM_dom"/>
</dbReference>
<keyword evidence="8 10" id="KW-0238">DNA-binding</keyword>
<evidence type="ECO:0000256" key="4">
    <source>
        <dbReference type="ARBA" id="ARBA00022771"/>
    </source>
</evidence>
<dbReference type="Gene3D" id="3.30.65.10">
    <property type="entry name" value="Bacterial Topoisomerase I, domain 1"/>
    <property type="match status" value="2"/>
</dbReference>
<dbReference type="GO" id="GO:0003917">
    <property type="term" value="F:DNA topoisomerase type I (single strand cut, ATP-independent) activity"/>
    <property type="evidence" value="ECO:0007669"/>
    <property type="project" value="UniProtKB-UniRule"/>
</dbReference>
<evidence type="ECO:0000256" key="5">
    <source>
        <dbReference type="ARBA" id="ARBA00022833"/>
    </source>
</evidence>
<evidence type="ECO:0000256" key="11">
    <source>
        <dbReference type="SAM" id="MobiDB-lite"/>
    </source>
</evidence>
<dbReference type="GO" id="GO:0003677">
    <property type="term" value="F:DNA binding"/>
    <property type="evidence" value="ECO:0007669"/>
    <property type="project" value="UniProtKB-KW"/>
</dbReference>
<protein>
    <recommendedName>
        <fullName evidence="10">DNA topoisomerase 1</fullName>
        <ecNumber evidence="10">5.6.2.1</ecNumber>
    </recommendedName>
    <alternativeName>
        <fullName evidence="10">DNA topoisomerase I</fullName>
    </alternativeName>
</protein>
<dbReference type="PROSITE" id="PS00396">
    <property type="entry name" value="TOPO_IA_1"/>
    <property type="match status" value="1"/>
</dbReference>
<dbReference type="PATRIC" id="fig|1619025.3.peg.74"/>
<keyword evidence="3" id="KW-0479">Metal-binding</keyword>
<comment type="similarity">
    <text evidence="2 10">Belongs to the type IA topoisomerase family.</text>
</comment>
<dbReference type="SMART" id="SM00493">
    <property type="entry name" value="TOPRIM"/>
    <property type="match status" value="1"/>
</dbReference>
<keyword evidence="4" id="KW-0863">Zinc-finger</keyword>
<evidence type="ECO:0000256" key="10">
    <source>
        <dbReference type="HAMAP-Rule" id="MF_00952"/>
    </source>
</evidence>
<dbReference type="Gene3D" id="1.10.290.10">
    <property type="entry name" value="Topoisomerase I, domain 4"/>
    <property type="match status" value="1"/>
</dbReference>
<evidence type="ECO:0000256" key="3">
    <source>
        <dbReference type="ARBA" id="ARBA00022723"/>
    </source>
</evidence>
<feature type="domain" description="Toprim" evidence="12">
    <location>
        <begin position="1"/>
        <end position="119"/>
    </location>
</feature>
<evidence type="ECO:0000256" key="9">
    <source>
        <dbReference type="ARBA" id="ARBA00023235"/>
    </source>
</evidence>
<proteinExistence type="inferred from homology"/>
<dbReference type="GO" id="GO:0005694">
    <property type="term" value="C:chromosome"/>
    <property type="evidence" value="ECO:0007669"/>
    <property type="project" value="InterPro"/>
</dbReference>
<accession>A0A0G1KG36</accession>
<dbReference type="PROSITE" id="PS52039">
    <property type="entry name" value="TOPO_IA_2"/>
    <property type="match status" value="1"/>
</dbReference>
<feature type="site" description="Interaction with DNA" evidence="10">
    <location>
        <position position="146"/>
    </location>
</feature>
<comment type="subunit">
    <text evidence="10">Monomer.</text>
</comment>
<dbReference type="SMART" id="SM00437">
    <property type="entry name" value="TOP1Ac"/>
    <property type="match status" value="1"/>
</dbReference>
<feature type="site" description="Interaction with DNA" evidence="10">
    <location>
        <position position="492"/>
    </location>
</feature>
<evidence type="ECO:0000256" key="2">
    <source>
        <dbReference type="ARBA" id="ARBA00009446"/>
    </source>
</evidence>
<feature type="region of interest" description="Interaction with DNA" evidence="10">
    <location>
        <begin position="169"/>
        <end position="174"/>
    </location>
</feature>
<dbReference type="Pfam" id="PF01751">
    <property type="entry name" value="Toprim"/>
    <property type="match status" value="1"/>
</dbReference>
<keyword evidence="7 10" id="KW-0799">Topoisomerase</keyword>
<dbReference type="GO" id="GO:0008270">
    <property type="term" value="F:zinc ion binding"/>
    <property type="evidence" value="ECO:0007669"/>
    <property type="project" value="UniProtKB-KW"/>
</dbReference>
<evidence type="ECO:0000313" key="15">
    <source>
        <dbReference type="Proteomes" id="UP000034032"/>
    </source>
</evidence>
<dbReference type="HAMAP" id="MF_00952">
    <property type="entry name" value="Topoisom_1_prok"/>
    <property type="match status" value="1"/>
</dbReference>
<feature type="site" description="Interaction with DNA" evidence="10">
    <location>
        <position position="145"/>
    </location>
</feature>
<dbReference type="CDD" id="cd03363">
    <property type="entry name" value="TOPRIM_TopoIA_TopoI"/>
    <property type="match status" value="1"/>
</dbReference>
<evidence type="ECO:0000256" key="8">
    <source>
        <dbReference type="ARBA" id="ARBA00023125"/>
    </source>
</evidence>
<feature type="active site" description="O-(5'-phospho-DNA)-tyrosine intermediate" evidence="10">
    <location>
        <position position="307"/>
    </location>
</feature>
<comment type="caution">
    <text evidence="14">The sequence shown here is derived from an EMBL/GenBank/DDBJ whole genome shotgun (WGS) entry which is preliminary data.</text>
</comment>
<dbReference type="GO" id="GO:0006265">
    <property type="term" value="P:DNA topological change"/>
    <property type="evidence" value="ECO:0007669"/>
    <property type="project" value="UniProtKB-UniRule"/>
</dbReference>
<evidence type="ECO:0000259" key="12">
    <source>
        <dbReference type="PROSITE" id="PS50880"/>
    </source>
</evidence>
<dbReference type="InterPro" id="IPR013824">
    <property type="entry name" value="Topo_IA_cen_sub1"/>
</dbReference>